<evidence type="ECO:0000256" key="1">
    <source>
        <dbReference type="SAM" id="Phobius"/>
    </source>
</evidence>
<dbReference type="GO" id="GO:0042910">
    <property type="term" value="F:xenobiotic transmembrane transporter activity"/>
    <property type="evidence" value="ECO:0007669"/>
    <property type="project" value="TreeGrafter"/>
</dbReference>
<proteinExistence type="predicted"/>
<organism evidence="2 3">
    <name type="scientific">Virgibacillus pantothenticus</name>
    <dbReference type="NCBI Taxonomy" id="1473"/>
    <lineage>
        <taxon>Bacteria</taxon>
        <taxon>Bacillati</taxon>
        <taxon>Bacillota</taxon>
        <taxon>Bacilli</taxon>
        <taxon>Bacillales</taxon>
        <taxon>Bacillaceae</taxon>
        <taxon>Virgibacillus</taxon>
    </lineage>
</organism>
<dbReference type="Gene3D" id="3.30.70.1430">
    <property type="entry name" value="Multidrug efflux transporter AcrB pore domain"/>
    <property type="match status" value="1"/>
</dbReference>
<dbReference type="AlphaFoldDB" id="A0A0L0QVL8"/>
<name>A0A0L0QVL8_VIRPA</name>
<dbReference type="Gene3D" id="3.30.70.1320">
    <property type="entry name" value="Multidrug efflux transporter AcrB pore domain like"/>
    <property type="match status" value="1"/>
</dbReference>
<dbReference type="GO" id="GO:0005886">
    <property type="term" value="C:plasma membrane"/>
    <property type="evidence" value="ECO:0007669"/>
    <property type="project" value="TreeGrafter"/>
</dbReference>
<dbReference type="EMBL" id="LGTO01000002">
    <property type="protein sequence ID" value="KNE22263.1"/>
    <property type="molecule type" value="Genomic_DNA"/>
</dbReference>
<keyword evidence="1" id="KW-0472">Membrane</keyword>
<dbReference type="PATRIC" id="fig|1473.5.peg.3100"/>
<dbReference type="OrthoDB" id="9757876at2"/>
<dbReference type="InterPro" id="IPR001036">
    <property type="entry name" value="Acrflvin-R"/>
</dbReference>
<dbReference type="RefSeq" id="WP_050349729.1">
    <property type="nucleotide sequence ID" value="NZ_CP073011.1"/>
</dbReference>
<evidence type="ECO:0000313" key="3">
    <source>
        <dbReference type="Proteomes" id="UP000036780"/>
    </source>
</evidence>
<dbReference type="Proteomes" id="UP000036780">
    <property type="component" value="Unassembled WGS sequence"/>
</dbReference>
<dbReference type="Gene3D" id="1.20.1640.10">
    <property type="entry name" value="Multidrug efflux transporter AcrB transmembrane domain"/>
    <property type="match status" value="1"/>
</dbReference>
<keyword evidence="1" id="KW-0812">Transmembrane</keyword>
<protein>
    <submittedName>
        <fullName evidence="2">Uncharacterized protein</fullName>
    </submittedName>
</protein>
<feature type="transmembrane region" description="Helical" evidence="1">
    <location>
        <begin position="12"/>
        <end position="30"/>
    </location>
</feature>
<reference evidence="3" key="1">
    <citation type="submission" date="2015-07" db="EMBL/GenBank/DDBJ databases">
        <title>Fjat-10053 dsm26.</title>
        <authorList>
            <person name="Liu B."/>
            <person name="Wang J."/>
            <person name="Zhu Y."/>
            <person name="Liu G."/>
            <person name="Chen Q."/>
            <person name="Chen Z."/>
            <person name="Lan J."/>
            <person name="Che J."/>
            <person name="Ge C."/>
            <person name="Shi H."/>
            <person name="Pan Z."/>
            <person name="Liu X."/>
        </authorList>
    </citation>
    <scope>NUCLEOTIDE SEQUENCE [LARGE SCALE GENOMIC DNA]</scope>
    <source>
        <strain evidence="3">DSM 26</strain>
    </source>
</reference>
<keyword evidence="1" id="KW-1133">Transmembrane helix</keyword>
<comment type="caution">
    <text evidence="2">The sequence shown here is derived from an EMBL/GenBank/DDBJ whole genome shotgun (WGS) entry which is preliminary data.</text>
</comment>
<dbReference type="SUPFAM" id="SSF82693">
    <property type="entry name" value="Multidrug efflux transporter AcrB pore domain, PN1, PN2, PC1 and PC2 subdomains"/>
    <property type="match status" value="1"/>
</dbReference>
<evidence type="ECO:0000313" key="2">
    <source>
        <dbReference type="EMBL" id="KNE22263.1"/>
    </source>
</evidence>
<accession>A0A0L0QVL8</accession>
<dbReference type="PANTHER" id="PTHR32063">
    <property type="match status" value="1"/>
</dbReference>
<sequence>MKLLKYIIKRKVFISLLVILIIFLGSYAFLNLDRELTPVVDLNGASIEVDAGDLTVADVKSNITTPLEQELQKIDGVNKIESTTYLGGSSIQASFEDGYDKDLGRELETIVQSFKNNSSVIKKVDVSRNGSGTKYGFILDISGGDMSEMTEFASSVLKPRLEQLPEVQDVKFSGIKDLGMILKEPKNHY</sequence>
<keyword evidence="3" id="KW-1185">Reference proteome</keyword>
<dbReference type="Pfam" id="PF00873">
    <property type="entry name" value="ACR_tran"/>
    <property type="match status" value="1"/>
</dbReference>
<dbReference type="GeneID" id="66869114"/>
<dbReference type="PANTHER" id="PTHR32063:SF0">
    <property type="entry name" value="SWARMING MOTILITY PROTEIN SWRC"/>
    <property type="match status" value="1"/>
</dbReference>
<gene>
    <name evidence="2" type="ORF">AFK71_01065</name>
</gene>